<feature type="compositionally biased region" description="Basic residues" evidence="3">
    <location>
        <begin position="248"/>
        <end position="264"/>
    </location>
</feature>
<dbReference type="Gene3D" id="3.40.50.720">
    <property type="entry name" value="NAD(P)-binding Rossmann-like Domain"/>
    <property type="match status" value="1"/>
</dbReference>
<dbReference type="Pfam" id="PF13561">
    <property type="entry name" value="adh_short_C2"/>
    <property type="match status" value="1"/>
</dbReference>
<dbReference type="AlphaFoldDB" id="A0A453J2Q4"/>
<keyword evidence="5" id="KW-1185">Reference proteome</keyword>
<feature type="compositionally biased region" description="Basic residues" evidence="3">
    <location>
        <begin position="154"/>
        <end position="168"/>
    </location>
</feature>
<accession>A0A453J2Q4</accession>
<keyword evidence="2" id="KW-0560">Oxidoreductase</keyword>
<dbReference type="SUPFAM" id="SSF51735">
    <property type="entry name" value="NAD(P)-binding Rossmann-fold domains"/>
    <property type="match status" value="1"/>
</dbReference>
<dbReference type="GO" id="GO:0016614">
    <property type="term" value="F:oxidoreductase activity, acting on CH-OH group of donors"/>
    <property type="evidence" value="ECO:0007669"/>
    <property type="project" value="UniProtKB-ARBA"/>
</dbReference>
<reference evidence="4" key="5">
    <citation type="journal article" date="2021" name="G3 (Bethesda)">
        <title>Aegilops tauschii genome assembly Aet v5.0 features greater sequence contiguity and improved annotation.</title>
        <authorList>
            <person name="Wang L."/>
            <person name="Zhu T."/>
            <person name="Rodriguez J.C."/>
            <person name="Deal K.R."/>
            <person name="Dubcovsky J."/>
            <person name="McGuire P.E."/>
            <person name="Lux T."/>
            <person name="Spannagl M."/>
            <person name="Mayer K.F.X."/>
            <person name="Baldrich P."/>
            <person name="Meyers B.C."/>
            <person name="Huo N."/>
            <person name="Gu Y.Q."/>
            <person name="Zhou H."/>
            <person name="Devos K.M."/>
            <person name="Bennetzen J.L."/>
            <person name="Unver T."/>
            <person name="Budak H."/>
            <person name="Gulick P.J."/>
            <person name="Galiba G."/>
            <person name="Kalapos B."/>
            <person name="Nelson D.R."/>
            <person name="Li P."/>
            <person name="You F.M."/>
            <person name="Luo M.C."/>
            <person name="Dvorak J."/>
        </authorList>
    </citation>
    <scope>NUCLEOTIDE SEQUENCE [LARGE SCALE GENOMIC DNA]</scope>
    <source>
        <strain evidence="4">cv. AL8/78</strain>
    </source>
</reference>
<reference evidence="5" key="2">
    <citation type="journal article" date="2017" name="Nat. Plants">
        <title>The Aegilops tauschii genome reveals multiple impacts of transposons.</title>
        <authorList>
            <person name="Zhao G."/>
            <person name="Zou C."/>
            <person name="Li K."/>
            <person name="Wang K."/>
            <person name="Li T."/>
            <person name="Gao L."/>
            <person name="Zhang X."/>
            <person name="Wang H."/>
            <person name="Yang Z."/>
            <person name="Liu X."/>
            <person name="Jiang W."/>
            <person name="Mao L."/>
            <person name="Kong X."/>
            <person name="Jiao Y."/>
            <person name="Jia J."/>
        </authorList>
    </citation>
    <scope>NUCLEOTIDE SEQUENCE [LARGE SCALE GENOMIC DNA]</scope>
    <source>
        <strain evidence="5">cv. AL8/78</strain>
    </source>
</reference>
<evidence type="ECO:0000313" key="4">
    <source>
        <dbReference type="EnsemblPlants" id="AET4Gv20766700.3"/>
    </source>
</evidence>
<organism evidence="4 5">
    <name type="scientific">Aegilops tauschii subsp. strangulata</name>
    <name type="common">Goatgrass</name>
    <dbReference type="NCBI Taxonomy" id="200361"/>
    <lineage>
        <taxon>Eukaryota</taxon>
        <taxon>Viridiplantae</taxon>
        <taxon>Streptophyta</taxon>
        <taxon>Embryophyta</taxon>
        <taxon>Tracheophyta</taxon>
        <taxon>Spermatophyta</taxon>
        <taxon>Magnoliopsida</taxon>
        <taxon>Liliopsida</taxon>
        <taxon>Poales</taxon>
        <taxon>Poaceae</taxon>
        <taxon>BOP clade</taxon>
        <taxon>Pooideae</taxon>
        <taxon>Triticodae</taxon>
        <taxon>Triticeae</taxon>
        <taxon>Triticinae</taxon>
        <taxon>Aegilops</taxon>
    </lineage>
</organism>
<dbReference type="EnsemblPlants" id="AET4Gv20766700.3">
    <property type="protein sequence ID" value="AET4Gv20766700.3"/>
    <property type="gene ID" value="AET4Gv20766700"/>
</dbReference>
<feature type="region of interest" description="Disordered" evidence="3">
    <location>
        <begin position="150"/>
        <end position="176"/>
    </location>
</feature>
<name>A0A453J2Q4_AEGTS</name>
<dbReference type="PANTHER" id="PTHR48107:SF7">
    <property type="entry name" value="RE15974P"/>
    <property type="match status" value="1"/>
</dbReference>
<comment type="similarity">
    <text evidence="1">Belongs to the short-chain dehydrogenases/reductases (SDR) family.</text>
</comment>
<evidence type="ECO:0000256" key="1">
    <source>
        <dbReference type="ARBA" id="ARBA00006484"/>
    </source>
</evidence>
<evidence type="ECO:0008006" key="6">
    <source>
        <dbReference type="Google" id="ProtNLM"/>
    </source>
</evidence>
<proteinExistence type="inferred from homology"/>
<dbReference type="Gramene" id="AET4Gv20766700.3">
    <property type="protein sequence ID" value="AET4Gv20766700.3"/>
    <property type="gene ID" value="AET4Gv20766700"/>
</dbReference>
<dbReference type="InterPro" id="IPR002347">
    <property type="entry name" value="SDR_fam"/>
</dbReference>
<dbReference type="Proteomes" id="UP000015105">
    <property type="component" value="Chromosome 4D"/>
</dbReference>
<dbReference type="PANTHER" id="PTHR48107">
    <property type="entry name" value="NADPH-DEPENDENT ALDEHYDE REDUCTASE-LIKE PROTEIN, CHLOROPLASTIC-RELATED"/>
    <property type="match status" value="1"/>
</dbReference>
<dbReference type="PRINTS" id="PR00081">
    <property type="entry name" value="GDHRDH"/>
</dbReference>
<evidence type="ECO:0000256" key="2">
    <source>
        <dbReference type="ARBA" id="ARBA00023002"/>
    </source>
</evidence>
<evidence type="ECO:0000313" key="5">
    <source>
        <dbReference type="Proteomes" id="UP000015105"/>
    </source>
</evidence>
<reference evidence="5" key="1">
    <citation type="journal article" date="2014" name="Science">
        <title>Ancient hybridizations among the ancestral genomes of bread wheat.</title>
        <authorList>
            <consortium name="International Wheat Genome Sequencing Consortium,"/>
            <person name="Marcussen T."/>
            <person name="Sandve S.R."/>
            <person name="Heier L."/>
            <person name="Spannagl M."/>
            <person name="Pfeifer M."/>
            <person name="Jakobsen K.S."/>
            <person name="Wulff B.B."/>
            <person name="Steuernagel B."/>
            <person name="Mayer K.F."/>
            <person name="Olsen O.A."/>
        </authorList>
    </citation>
    <scope>NUCLEOTIDE SEQUENCE [LARGE SCALE GENOMIC DNA]</scope>
    <source>
        <strain evidence="5">cv. AL8/78</strain>
    </source>
</reference>
<sequence length="264" mass="27456">EDTNIAMAAAADTAATVAAVVGLSGTAALPLDGRVAIVTGASRGIGRAIAAHLSSLGASVVLGYASSAAEADALAVELPRAVAVRADVSDEASVRSLFDAAESAFRCAAPHILVANAGVIDDKYPSLADTTTADFDHAFAVNTRGAFLYLPRGRQPHAPRRRRRRRRPDRGSDDVRGWVAPDGVLCLHGVQGGRGGHGADDGQGAQGHADHGQLRGAGANGHGHVLRREERRDREGDRGDQPDGAARGGRRHRAGGRVPLHRRR</sequence>
<feature type="compositionally biased region" description="Basic and acidic residues" evidence="3">
    <location>
        <begin position="226"/>
        <end position="241"/>
    </location>
</feature>
<feature type="region of interest" description="Disordered" evidence="3">
    <location>
        <begin position="189"/>
        <end position="264"/>
    </location>
</feature>
<evidence type="ECO:0000256" key="3">
    <source>
        <dbReference type="SAM" id="MobiDB-lite"/>
    </source>
</evidence>
<reference evidence="4" key="3">
    <citation type="journal article" date="2017" name="Nature">
        <title>Genome sequence of the progenitor of the wheat D genome Aegilops tauschii.</title>
        <authorList>
            <person name="Luo M.C."/>
            <person name="Gu Y.Q."/>
            <person name="Puiu D."/>
            <person name="Wang H."/>
            <person name="Twardziok S.O."/>
            <person name="Deal K.R."/>
            <person name="Huo N."/>
            <person name="Zhu T."/>
            <person name="Wang L."/>
            <person name="Wang Y."/>
            <person name="McGuire P.E."/>
            <person name="Liu S."/>
            <person name="Long H."/>
            <person name="Ramasamy R.K."/>
            <person name="Rodriguez J.C."/>
            <person name="Van S.L."/>
            <person name="Yuan L."/>
            <person name="Wang Z."/>
            <person name="Xia Z."/>
            <person name="Xiao L."/>
            <person name="Anderson O.D."/>
            <person name="Ouyang S."/>
            <person name="Liang Y."/>
            <person name="Zimin A.V."/>
            <person name="Pertea G."/>
            <person name="Qi P."/>
            <person name="Bennetzen J.L."/>
            <person name="Dai X."/>
            <person name="Dawson M.W."/>
            <person name="Muller H.G."/>
            <person name="Kugler K."/>
            <person name="Rivarola-Duarte L."/>
            <person name="Spannagl M."/>
            <person name="Mayer K.F.X."/>
            <person name="Lu F.H."/>
            <person name="Bevan M.W."/>
            <person name="Leroy P."/>
            <person name="Li P."/>
            <person name="You F.M."/>
            <person name="Sun Q."/>
            <person name="Liu Z."/>
            <person name="Lyons E."/>
            <person name="Wicker T."/>
            <person name="Salzberg S.L."/>
            <person name="Devos K.M."/>
            <person name="Dvorak J."/>
        </authorList>
    </citation>
    <scope>NUCLEOTIDE SEQUENCE [LARGE SCALE GENOMIC DNA]</scope>
    <source>
        <strain evidence="4">cv. AL8/78</strain>
    </source>
</reference>
<dbReference type="InterPro" id="IPR036291">
    <property type="entry name" value="NAD(P)-bd_dom_sf"/>
</dbReference>
<reference evidence="4" key="4">
    <citation type="submission" date="2019-03" db="UniProtKB">
        <authorList>
            <consortium name="EnsemblPlants"/>
        </authorList>
    </citation>
    <scope>IDENTIFICATION</scope>
</reference>
<protein>
    <recommendedName>
        <fullName evidence="6">3-oxoacyl-[acyl-carrier-protein] reductase</fullName>
    </recommendedName>
</protein>